<dbReference type="GeneID" id="57097930"/>
<proteinExistence type="predicted"/>
<evidence type="ECO:0000313" key="1">
    <source>
        <dbReference type="EMBL" id="PHJ97938.1"/>
    </source>
</evidence>
<dbReference type="RefSeq" id="WP_099070723.1">
    <property type="nucleotide sequence ID" value="NZ_LAHD01000106.1"/>
</dbReference>
<comment type="caution">
    <text evidence="1">The sequence shown here is derived from an EMBL/GenBank/DDBJ whole genome shotgun (WGS) entry which is preliminary data.</text>
</comment>
<organism evidence="1 2">
    <name type="scientific">Nostoc linckia z8</name>
    <dbReference type="NCBI Taxonomy" id="1628746"/>
    <lineage>
        <taxon>Bacteria</taxon>
        <taxon>Bacillati</taxon>
        <taxon>Cyanobacteriota</taxon>
        <taxon>Cyanophyceae</taxon>
        <taxon>Nostocales</taxon>
        <taxon>Nostocaceae</taxon>
        <taxon>Nostoc</taxon>
    </lineage>
</organism>
<evidence type="ECO:0000313" key="2">
    <source>
        <dbReference type="Proteomes" id="UP000222310"/>
    </source>
</evidence>
<dbReference type="Proteomes" id="UP000222310">
    <property type="component" value="Unassembled WGS sequence"/>
</dbReference>
<reference evidence="1 2" key="1">
    <citation type="submission" date="2015-02" db="EMBL/GenBank/DDBJ databases">
        <title>Nostoc linckia genome annotation.</title>
        <authorList>
            <person name="Zhou Z."/>
        </authorList>
    </citation>
    <scope>NUCLEOTIDE SEQUENCE [LARGE SCALE GENOMIC DNA]</scope>
    <source>
        <strain evidence="2">z8</strain>
    </source>
</reference>
<sequence>MSRNLQLGIESNWVLQYSISIPAVRYLNDSSGNPIYEKITEIIVPVVFDKPIIAVSVNTAIPVGKIWKYAGYLRRSLTTGLGASFVGDPEQLFLGKFNLIILNDLSIDYFVSIQVPKWFISATIAIYQYEGIDSTTLEDDVQAIKTSLGI</sequence>
<accession>A0A9Q5Z7L5</accession>
<name>A0A9Q5Z7L5_NOSLI</name>
<gene>
    <name evidence="1" type="ORF">VF08_27660</name>
</gene>
<dbReference type="AlphaFoldDB" id="A0A9Q5Z7L5"/>
<dbReference type="EMBL" id="LAHD01000106">
    <property type="protein sequence ID" value="PHJ97938.1"/>
    <property type="molecule type" value="Genomic_DNA"/>
</dbReference>
<protein>
    <submittedName>
        <fullName evidence="1">Uncharacterized protein</fullName>
    </submittedName>
</protein>